<dbReference type="EMBL" id="FNPK01000004">
    <property type="protein sequence ID" value="SDY15631.1"/>
    <property type="molecule type" value="Genomic_DNA"/>
</dbReference>
<evidence type="ECO:0000256" key="2">
    <source>
        <dbReference type="ARBA" id="ARBA00023015"/>
    </source>
</evidence>
<dbReference type="GO" id="GO:0016987">
    <property type="term" value="F:sigma factor activity"/>
    <property type="evidence" value="ECO:0007669"/>
    <property type="project" value="UniProtKB-KW"/>
</dbReference>
<comment type="similarity">
    <text evidence="1">Belongs to the sigma-70 factor family. ECF subfamily.</text>
</comment>
<keyword evidence="4" id="KW-0804">Transcription</keyword>
<dbReference type="Proteomes" id="UP000199035">
    <property type="component" value="Unassembled WGS sequence"/>
</dbReference>
<evidence type="ECO:0000313" key="6">
    <source>
        <dbReference type="EMBL" id="SDY15631.1"/>
    </source>
</evidence>
<dbReference type="CDD" id="cd06171">
    <property type="entry name" value="Sigma70_r4"/>
    <property type="match status" value="1"/>
</dbReference>
<dbReference type="NCBIfam" id="NF006550">
    <property type="entry name" value="PRK09047.1"/>
    <property type="match status" value="1"/>
</dbReference>
<dbReference type="PANTHER" id="PTHR43133:SF64">
    <property type="entry name" value="ECF SIGMA FACTOR"/>
    <property type="match status" value="1"/>
</dbReference>
<dbReference type="AlphaFoldDB" id="A0A1H3HJG8"/>
<dbReference type="STRING" id="595670.SAMN05421643_104144"/>
<feature type="domain" description="RNA polymerase sigma factor 70 region 4 type 2" evidence="5">
    <location>
        <begin position="154"/>
        <end position="203"/>
    </location>
</feature>
<gene>
    <name evidence="6" type="ORF">SAMN05421643_104144</name>
</gene>
<dbReference type="GO" id="GO:0006352">
    <property type="term" value="P:DNA-templated transcription initiation"/>
    <property type="evidence" value="ECO:0007669"/>
    <property type="project" value="InterPro"/>
</dbReference>
<sequence>MYEYGNNGGYPMTGFSISMDSAPKQSQSENLSTLKSTAEQRLKTFMQDVTGRALVMMESATQGQQGIAMDLVQEAFISLHKAYAEKSTDEWYPLFYTILNHKLQDWRRKEVRRAQPFSFFKKVSLDDDDIELNDIVDENMPSPFDFLDQAVTAEEIQEAIAKLPVRQQQAFMLRAWEGFDTHTTAQIMECSEGSVKTHYHRAIQGLRSSLAHLNPYGGGSSE</sequence>
<dbReference type="InterPro" id="IPR039425">
    <property type="entry name" value="RNA_pol_sigma-70-like"/>
</dbReference>
<dbReference type="Gene3D" id="1.10.1740.10">
    <property type="match status" value="1"/>
</dbReference>
<dbReference type="SUPFAM" id="SSF88946">
    <property type="entry name" value="Sigma2 domain of RNA polymerase sigma factors"/>
    <property type="match status" value="1"/>
</dbReference>
<dbReference type="SUPFAM" id="SSF88659">
    <property type="entry name" value="Sigma3 and sigma4 domains of RNA polymerase sigma factors"/>
    <property type="match status" value="1"/>
</dbReference>
<dbReference type="InterPro" id="IPR013324">
    <property type="entry name" value="RNA_pol_sigma_r3/r4-like"/>
</dbReference>
<protein>
    <submittedName>
        <fullName evidence="6">RNA polymerase sigma-70 factor, ECF subfamily</fullName>
    </submittedName>
</protein>
<dbReference type="InterPro" id="IPR014284">
    <property type="entry name" value="RNA_pol_sigma-70_dom"/>
</dbReference>
<dbReference type="Pfam" id="PF08281">
    <property type="entry name" value="Sigma70_r4_2"/>
    <property type="match status" value="1"/>
</dbReference>
<keyword evidence="3" id="KW-0731">Sigma factor</keyword>
<evidence type="ECO:0000259" key="5">
    <source>
        <dbReference type="Pfam" id="PF08281"/>
    </source>
</evidence>
<dbReference type="GO" id="GO:0003677">
    <property type="term" value="F:DNA binding"/>
    <property type="evidence" value="ECO:0007669"/>
    <property type="project" value="InterPro"/>
</dbReference>
<accession>A0A1H3HJG8</accession>
<dbReference type="InterPro" id="IPR036388">
    <property type="entry name" value="WH-like_DNA-bd_sf"/>
</dbReference>
<proteinExistence type="inferred from homology"/>
<keyword evidence="7" id="KW-1185">Reference proteome</keyword>
<evidence type="ECO:0000256" key="4">
    <source>
        <dbReference type="ARBA" id="ARBA00023163"/>
    </source>
</evidence>
<dbReference type="PANTHER" id="PTHR43133">
    <property type="entry name" value="RNA POLYMERASE ECF-TYPE SIGMA FACTO"/>
    <property type="match status" value="1"/>
</dbReference>
<dbReference type="InterPro" id="IPR013249">
    <property type="entry name" value="RNA_pol_sigma70_r4_t2"/>
</dbReference>
<evidence type="ECO:0000256" key="3">
    <source>
        <dbReference type="ARBA" id="ARBA00023082"/>
    </source>
</evidence>
<name>A0A1H3HJG8_9GAMM</name>
<keyword evidence="2" id="KW-0805">Transcription regulation</keyword>
<dbReference type="NCBIfam" id="TIGR02937">
    <property type="entry name" value="sigma70-ECF"/>
    <property type="match status" value="1"/>
</dbReference>
<reference evidence="7" key="1">
    <citation type="submission" date="2016-10" db="EMBL/GenBank/DDBJ databases">
        <authorList>
            <person name="Varghese N."/>
            <person name="Submissions S."/>
        </authorList>
    </citation>
    <scope>NUCLEOTIDE SEQUENCE [LARGE SCALE GENOMIC DNA]</scope>
    <source>
        <strain evidence="7">ANC 5109</strain>
    </source>
</reference>
<dbReference type="Gene3D" id="1.10.10.10">
    <property type="entry name" value="Winged helix-like DNA-binding domain superfamily/Winged helix DNA-binding domain"/>
    <property type="match status" value="1"/>
</dbReference>
<evidence type="ECO:0000313" key="7">
    <source>
        <dbReference type="Proteomes" id="UP000199035"/>
    </source>
</evidence>
<organism evidence="6 7">
    <name type="scientific">Acinetobacter kyonggiensis</name>
    <dbReference type="NCBI Taxonomy" id="595670"/>
    <lineage>
        <taxon>Bacteria</taxon>
        <taxon>Pseudomonadati</taxon>
        <taxon>Pseudomonadota</taxon>
        <taxon>Gammaproteobacteria</taxon>
        <taxon>Moraxellales</taxon>
        <taxon>Moraxellaceae</taxon>
        <taxon>Acinetobacter</taxon>
    </lineage>
</organism>
<evidence type="ECO:0000256" key="1">
    <source>
        <dbReference type="ARBA" id="ARBA00010641"/>
    </source>
</evidence>
<dbReference type="InterPro" id="IPR013325">
    <property type="entry name" value="RNA_pol_sigma_r2"/>
</dbReference>